<sequence>MDHGALLPGETGEERGAASGVVLVGFDGDRPIFRRAASDHSDGDVDDLVIEDEPPPAYHFSAGISRNIAYEIEDDEPTFRSFSTGGALAADTNAPAPPSLCRQRGFAPPGLYER</sequence>
<protein>
    <submittedName>
        <fullName evidence="2">Uncharacterized protein</fullName>
    </submittedName>
</protein>
<reference evidence="2" key="1">
    <citation type="submission" date="2021-05" db="EMBL/GenBank/DDBJ databases">
        <title>The genome of the haptophyte Pavlova lutheri (Diacronema luteri, Pavlovales) - a model for lipid biosynthesis in eukaryotic algae.</title>
        <authorList>
            <person name="Hulatt C.J."/>
            <person name="Posewitz M.C."/>
        </authorList>
    </citation>
    <scope>NUCLEOTIDE SEQUENCE</scope>
    <source>
        <strain evidence="2">NIVA-4/92</strain>
    </source>
</reference>
<comment type="caution">
    <text evidence="2">The sequence shown here is derived from an EMBL/GenBank/DDBJ whole genome shotgun (WGS) entry which is preliminary data.</text>
</comment>
<name>A0A8J5XVF9_DIALT</name>
<dbReference type="Proteomes" id="UP000751190">
    <property type="component" value="Unassembled WGS sequence"/>
</dbReference>
<feature type="region of interest" description="Disordered" evidence="1">
    <location>
        <begin position="81"/>
        <end position="114"/>
    </location>
</feature>
<dbReference type="EMBL" id="JAGTXO010000003">
    <property type="protein sequence ID" value="KAG8469347.1"/>
    <property type="molecule type" value="Genomic_DNA"/>
</dbReference>
<evidence type="ECO:0000313" key="3">
    <source>
        <dbReference type="Proteomes" id="UP000751190"/>
    </source>
</evidence>
<dbReference type="AlphaFoldDB" id="A0A8J5XVF9"/>
<gene>
    <name evidence="2" type="ORF">KFE25_007865</name>
</gene>
<evidence type="ECO:0000313" key="2">
    <source>
        <dbReference type="EMBL" id="KAG8469347.1"/>
    </source>
</evidence>
<keyword evidence="3" id="KW-1185">Reference proteome</keyword>
<proteinExistence type="predicted"/>
<evidence type="ECO:0000256" key="1">
    <source>
        <dbReference type="SAM" id="MobiDB-lite"/>
    </source>
</evidence>
<accession>A0A8J5XVF9</accession>
<organism evidence="2 3">
    <name type="scientific">Diacronema lutheri</name>
    <name type="common">Unicellular marine alga</name>
    <name type="synonym">Monochrysis lutheri</name>
    <dbReference type="NCBI Taxonomy" id="2081491"/>
    <lineage>
        <taxon>Eukaryota</taxon>
        <taxon>Haptista</taxon>
        <taxon>Haptophyta</taxon>
        <taxon>Pavlovophyceae</taxon>
        <taxon>Pavlovales</taxon>
        <taxon>Pavlovaceae</taxon>
        <taxon>Diacronema</taxon>
    </lineage>
</organism>